<reference evidence="15 16" key="1">
    <citation type="submission" date="2023-08" db="EMBL/GenBank/DDBJ databases">
        <title>Black Yeasts Isolated from many extreme environments.</title>
        <authorList>
            <person name="Coleine C."/>
            <person name="Stajich J.E."/>
            <person name="Selbmann L."/>
        </authorList>
    </citation>
    <scope>NUCLEOTIDE SEQUENCE [LARGE SCALE GENOMIC DNA]</scope>
    <source>
        <strain evidence="15 16">CCFEE 5792</strain>
    </source>
</reference>
<keyword evidence="16" id="KW-1185">Reference proteome</keyword>
<accession>A0AAV9N4F7</accession>
<evidence type="ECO:0000256" key="12">
    <source>
        <dbReference type="ARBA" id="ARBA00042017"/>
    </source>
</evidence>
<evidence type="ECO:0000313" key="16">
    <source>
        <dbReference type="Proteomes" id="UP001358417"/>
    </source>
</evidence>
<evidence type="ECO:0000256" key="6">
    <source>
        <dbReference type="ARBA" id="ARBA00022670"/>
    </source>
</evidence>
<evidence type="ECO:0000256" key="10">
    <source>
        <dbReference type="ARBA" id="ARBA00023180"/>
    </source>
</evidence>
<comment type="subcellular location">
    <subcellularLocation>
        <location evidence="3">Secreted</location>
    </subcellularLocation>
</comment>
<feature type="domain" description="Peptidase M14" evidence="14">
    <location>
        <begin position="54"/>
        <end position="336"/>
    </location>
</feature>
<dbReference type="PANTHER" id="PTHR11705">
    <property type="entry name" value="PROTEASE FAMILY M14 CARBOXYPEPTIDASE A,B"/>
    <property type="match status" value="1"/>
</dbReference>
<dbReference type="InterPro" id="IPR000834">
    <property type="entry name" value="Peptidase_M14"/>
</dbReference>
<dbReference type="GO" id="GO:0006508">
    <property type="term" value="P:proteolysis"/>
    <property type="evidence" value="ECO:0007669"/>
    <property type="project" value="UniProtKB-KW"/>
</dbReference>
<dbReference type="GO" id="GO:0005576">
    <property type="term" value="C:extracellular region"/>
    <property type="evidence" value="ECO:0007669"/>
    <property type="project" value="UniProtKB-SubCell"/>
</dbReference>
<comment type="cofactor">
    <cofactor evidence="1">
        <name>Zn(2+)</name>
        <dbReference type="ChEBI" id="CHEBI:29105"/>
    </cofactor>
</comment>
<evidence type="ECO:0000313" key="15">
    <source>
        <dbReference type="EMBL" id="KAK5049334.1"/>
    </source>
</evidence>
<evidence type="ECO:0000256" key="13">
    <source>
        <dbReference type="PROSITE-ProRule" id="PRU01379"/>
    </source>
</evidence>
<proteinExistence type="inferred from homology"/>
<comment type="caution">
    <text evidence="15">The sequence shown here is derived from an EMBL/GenBank/DDBJ whole genome shotgun (WGS) entry which is preliminary data.</text>
</comment>
<dbReference type="GO" id="GO:0004181">
    <property type="term" value="F:metallocarboxypeptidase activity"/>
    <property type="evidence" value="ECO:0007669"/>
    <property type="project" value="InterPro"/>
</dbReference>
<dbReference type="SUPFAM" id="SSF53187">
    <property type="entry name" value="Zn-dependent exopeptidases"/>
    <property type="match status" value="1"/>
</dbReference>
<evidence type="ECO:0000256" key="7">
    <source>
        <dbReference type="ARBA" id="ARBA00022729"/>
    </source>
</evidence>
<dbReference type="PROSITE" id="PS52035">
    <property type="entry name" value="PEPTIDASE_M14"/>
    <property type="match status" value="1"/>
</dbReference>
<comment type="similarity">
    <text evidence="4 13">Belongs to the peptidase M14 family.</text>
</comment>
<feature type="active site" description="Proton donor/acceptor" evidence="13">
    <location>
        <position position="307"/>
    </location>
</feature>
<dbReference type="RefSeq" id="XP_064704379.1">
    <property type="nucleotide sequence ID" value="XM_064847840.1"/>
</dbReference>
<keyword evidence="10" id="KW-0325">Glycoprotein</keyword>
<keyword evidence="8" id="KW-0378">Hydrolase</keyword>
<dbReference type="Proteomes" id="UP001358417">
    <property type="component" value="Unassembled WGS sequence"/>
</dbReference>
<keyword evidence="5" id="KW-0964">Secreted</keyword>
<keyword evidence="9" id="KW-0843">Virulence</keyword>
<keyword evidence="6" id="KW-0645">Protease</keyword>
<dbReference type="GO" id="GO:0008270">
    <property type="term" value="F:zinc ion binding"/>
    <property type="evidence" value="ECO:0007669"/>
    <property type="project" value="InterPro"/>
</dbReference>
<gene>
    <name evidence="15" type="ORF">LTR84_004263</name>
</gene>
<evidence type="ECO:0000256" key="2">
    <source>
        <dbReference type="ARBA" id="ARBA00003091"/>
    </source>
</evidence>
<comment type="function">
    <text evidence="2">Extracellular metalloprotease that contributes to pathogenicity.</text>
</comment>
<dbReference type="AlphaFoldDB" id="A0AAV9N4F7"/>
<evidence type="ECO:0000259" key="14">
    <source>
        <dbReference type="PROSITE" id="PS52035"/>
    </source>
</evidence>
<dbReference type="Pfam" id="PF00246">
    <property type="entry name" value="Peptidase_M14"/>
    <property type="match status" value="1"/>
</dbReference>
<dbReference type="GeneID" id="89972441"/>
<name>A0AAV9N4F7_9EURO</name>
<evidence type="ECO:0000256" key="5">
    <source>
        <dbReference type="ARBA" id="ARBA00022525"/>
    </source>
</evidence>
<evidence type="ECO:0000256" key="11">
    <source>
        <dbReference type="ARBA" id="ARBA00041263"/>
    </source>
</evidence>
<evidence type="ECO:0000256" key="1">
    <source>
        <dbReference type="ARBA" id="ARBA00001947"/>
    </source>
</evidence>
<protein>
    <recommendedName>
        <fullName evidence="12">Carboxypeptidase M14B</fullName>
    </recommendedName>
    <alternativeName>
        <fullName evidence="11">Carboxypeptidase MCPB</fullName>
    </alternativeName>
</protein>
<keyword evidence="7" id="KW-0732">Signal</keyword>
<evidence type="ECO:0000256" key="4">
    <source>
        <dbReference type="ARBA" id="ARBA00005988"/>
    </source>
</evidence>
<dbReference type="Gene3D" id="3.40.630.10">
    <property type="entry name" value="Zn peptidases"/>
    <property type="match status" value="1"/>
</dbReference>
<organism evidence="15 16">
    <name type="scientific">Exophiala bonariae</name>
    <dbReference type="NCBI Taxonomy" id="1690606"/>
    <lineage>
        <taxon>Eukaryota</taxon>
        <taxon>Fungi</taxon>
        <taxon>Dikarya</taxon>
        <taxon>Ascomycota</taxon>
        <taxon>Pezizomycotina</taxon>
        <taxon>Eurotiomycetes</taxon>
        <taxon>Chaetothyriomycetidae</taxon>
        <taxon>Chaetothyriales</taxon>
        <taxon>Herpotrichiellaceae</taxon>
        <taxon>Exophiala</taxon>
    </lineage>
</organism>
<evidence type="ECO:0000256" key="8">
    <source>
        <dbReference type="ARBA" id="ARBA00022801"/>
    </source>
</evidence>
<sequence length="525" mass="58442">MPRKPKNYGYNAPFVIKDNPVIAGHFPDPGISLLSPAFRSPKTIPATFGNGTSGPTEDLVLDQFLDELDGRNDCMTYDKTTLRSEEGRNIPYVVLSASSKPTRSLPKDPRKLRLWIQGATHGDEPASDQSILALLGKLDTNPGQTLSMLQNLDILIVPRYNPDGVAYFQRRFATNFDPARDHIRLRSAQTRSIKSLFNSFAPHVAVDMHEFSAKARYAERYVRILDGQFAVGKNLNIHSDIRALSEELFVKSIATALEDAGLRWAPYSTGLRDAAADGLLNFSEAGSEACITRNAWGLTQTVAILCETRGIGIADQHFARRTFTGLKMLEAIISTTVQHADEIHLKLEGASQSFITSKEDIIITDIPEMVDCTLPFFDLRTNNLVDVPTTLKSTTKLRPQFSRKRPRAYLIPKAWSELTSRLEANGIEVQTLDHAFSGEVEILKVTSVEIDTEYDEGCIRANITTRPIMKHVRLPLGSFSVNTVQKRAGLAFMALEPESVDSFATMNIIPLVTGDEYPIFRQLWN</sequence>
<dbReference type="PANTHER" id="PTHR11705:SF83">
    <property type="entry name" value="INACTIVE METALLOCARBOXYPEPTIDASE ECM14"/>
    <property type="match status" value="1"/>
</dbReference>
<evidence type="ECO:0000256" key="9">
    <source>
        <dbReference type="ARBA" id="ARBA00023026"/>
    </source>
</evidence>
<evidence type="ECO:0000256" key="3">
    <source>
        <dbReference type="ARBA" id="ARBA00004613"/>
    </source>
</evidence>
<dbReference type="EMBL" id="JAVRRD010000019">
    <property type="protein sequence ID" value="KAK5049334.1"/>
    <property type="molecule type" value="Genomic_DNA"/>
</dbReference>